<name>A0A392RFX2_9FABA</name>
<dbReference type="EMBL" id="LXQA010218419">
    <property type="protein sequence ID" value="MCI34934.1"/>
    <property type="molecule type" value="Genomic_DNA"/>
</dbReference>
<keyword evidence="2" id="KW-1185">Reference proteome</keyword>
<feature type="non-terminal residue" evidence="1">
    <location>
        <position position="1"/>
    </location>
</feature>
<reference evidence="1 2" key="1">
    <citation type="journal article" date="2018" name="Front. Plant Sci.">
        <title>Red Clover (Trifolium pratense) and Zigzag Clover (T. medium) - A Picture of Genomic Similarities and Differences.</title>
        <authorList>
            <person name="Dluhosova J."/>
            <person name="Istvanek J."/>
            <person name="Nedelnik J."/>
            <person name="Repkova J."/>
        </authorList>
    </citation>
    <scope>NUCLEOTIDE SEQUENCE [LARGE SCALE GENOMIC DNA]</scope>
    <source>
        <strain evidence="2">cv. 10/8</strain>
        <tissue evidence="1">Leaf</tissue>
    </source>
</reference>
<dbReference type="AlphaFoldDB" id="A0A392RFX2"/>
<sequence length="78" mass="9029">HFRLPSQHHTNFHSPYKYPLMVFLHRSELELVVVVDVLLIFPHAICRSARDGSRESNHRKPGYDSTASKATRFITITV</sequence>
<dbReference type="Proteomes" id="UP000265520">
    <property type="component" value="Unassembled WGS sequence"/>
</dbReference>
<protein>
    <submittedName>
        <fullName evidence="1">Uncharacterized protein</fullName>
    </submittedName>
</protein>
<proteinExistence type="predicted"/>
<evidence type="ECO:0000313" key="2">
    <source>
        <dbReference type="Proteomes" id="UP000265520"/>
    </source>
</evidence>
<evidence type="ECO:0000313" key="1">
    <source>
        <dbReference type="EMBL" id="MCI34934.1"/>
    </source>
</evidence>
<accession>A0A392RFX2</accession>
<organism evidence="1 2">
    <name type="scientific">Trifolium medium</name>
    <dbReference type="NCBI Taxonomy" id="97028"/>
    <lineage>
        <taxon>Eukaryota</taxon>
        <taxon>Viridiplantae</taxon>
        <taxon>Streptophyta</taxon>
        <taxon>Embryophyta</taxon>
        <taxon>Tracheophyta</taxon>
        <taxon>Spermatophyta</taxon>
        <taxon>Magnoliopsida</taxon>
        <taxon>eudicotyledons</taxon>
        <taxon>Gunneridae</taxon>
        <taxon>Pentapetalae</taxon>
        <taxon>rosids</taxon>
        <taxon>fabids</taxon>
        <taxon>Fabales</taxon>
        <taxon>Fabaceae</taxon>
        <taxon>Papilionoideae</taxon>
        <taxon>50 kb inversion clade</taxon>
        <taxon>NPAAA clade</taxon>
        <taxon>Hologalegina</taxon>
        <taxon>IRL clade</taxon>
        <taxon>Trifolieae</taxon>
        <taxon>Trifolium</taxon>
    </lineage>
</organism>
<comment type="caution">
    <text evidence="1">The sequence shown here is derived from an EMBL/GenBank/DDBJ whole genome shotgun (WGS) entry which is preliminary data.</text>
</comment>